<dbReference type="CDD" id="cd05233">
    <property type="entry name" value="SDR_c"/>
    <property type="match status" value="1"/>
</dbReference>
<evidence type="ECO:0000313" key="3">
    <source>
        <dbReference type="EMBL" id="OBI32299.1"/>
    </source>
</evidence>
<dbReference type="RefSeq" id="WP_064924177.1">
    <property type="nucleotide sequence ID" value="NZ_LZJK01000155.1"/>
</dbReference>
<dbReference type="Gene3D" id="3.40.50.720">
    <property type="entry name" value="NAD(P)-binding Rossmann-like Domain"/>
    <property type="match status" value="1"/>
</dbReference>
<evidence type="ECO:0000256" key="2">
    <source>
        <dbReference type="ARBA" id="ARBA00023002"/>
    </source>
</evidence>
<evidence type="ECO:0000256" key="1">
    <source>
        <dbReference type="ARBA" id="ARBA00006484"/>
    </source>
</evidence>
<dbReference type="Pfam" id="PF00106">
    <property type="entry name" value="adh_short"/>
    <property type="match status" value="1"/>
</dbReference>
<comment type="caution">
    <text evidence="3">The sequence shown here is derived from an EMBL/GenBank/DDBJ whole genome shotgun (WGS) entry which is preliminary data.</text>
</comment>
<evidence type="ECO:0000313" key="4">
    <source>
        <dbReference type="Proteomes" id="UP000093943"/>
    </source>
</evidence>
<keyword evidence="2" id="KW-0560">Oxidoreductase</keyword>
<comment type="similarity">
    <text evidence="1">Belongs to the short-chain dehydrogenases/reductases (SDR) family.</text>
</comment>
<organism evidence="3 4">
    <name type="scientific">Mycolicibacter sinensis (strain JDM601)</name>
    <name type="common">Mycobacterium sinense</name>
    <dbReference type="NCBI Taxonomy" id="875328"/>
    <lineage>
        <taxon>Bacteria</taxon>
        <taxon>Bacillati</taxon>
        <taxon>Actinomycetota</taxon>
        <taxon>Actinomycetes</taxon>
        <taxon>Mycobacteriales</taxon>
        <taxon>Mycobacteriaceae</taxon>
        <taxon>Mycolicibacter</taxon>
    </lineage>
</organism>
<dbReference type="SUPFAM" id="SSF51735">
    <property type="entry name" value="NAD(P)-binding Rossmann-fold domains"/>
    <property type="match status" value="1"/>
</dbReference>
<dbReference type="AlphaFoldDB" id="A0A1A2Y2Q1"/>
<dbReference type="EMBL" id="LZKG01000042">
    <property type="protein sequence ID" value="OBI32299.1"/>
    <property type="molecule type" value="Genomic_DNA"/>
</dbReference>
<name>A0A1A2Y2Q1_MYCSD</name>
<protein>
    <submittedName>
        <fullName evidence="3">Short-chain dehydrogenase</fullName>
    </submittedName>
</protein>
<dbReference type="InterPro" id="IPR036291">
    <property type="entry name" value="NAD(P)-bd_dom_sf"/>
</dbReference>
<dbReference type="PANTHER" id="PTHR43008">
    <property type="entry name" value="BENZIL REDUCTASE"/>
    <property type="match status" value="1"/>
</dbReference>
<dbReference type="InterPro" id="IPR002347">
    <property type="entry name" value="SDR_fam"/>
</dbReference>
<dbReference type="GO" id="GO:0050664">
    <property type="term" value="F:oxidoreductase activity, acting on NAD(P)H, oxygen as acceptor"/>
    <property type="evidence" value="ECO:0007669"/>
    <property type="project" value="TreeGrafter"/>
</dbReference>
<dbReference type="PANTHER" id="PTHR43008:SF4">
    <property type="entry name" value="CHAIN DEHYDROGENASE, PUTATIVE (AFU_ORTHOLOGUE AFUA_4G08710)-RELATED"/>
    <property type="match status" value="1"/>
</dbReference>
<dbReference type="Proteomes" id="UP000093943">
    <property type="component" value="Unassembled WGS sequence"/>
</dbReference>
<reference evidence="4" key="1">
    <citation type="submission" date="2016-06" db="EMBL/GenBank/DDBJ databases">
        <authorList>
            <person name="Sutton G."/>
            <person name="Brinkac L."/>
            <person name="Sanka R."/>
            <person name="Adams M."/>
            <person name="Lau E."/>
            <person name="Sam S."/>
            <person name="Sreng N."/>
            <person name="Him V."/>
            <person name="Kerleguer A."/>
            <person name="Cheng S."/>
        </authorList>
    </citation>
    <scope>NUCLEOTIDE SEQUENCE [LARGE SCALE GENOMIC DNA]</scope>
    <source>
        <strain evidence="4">E1876</strain>
    </source>
</reference>
<sequence length="248" mass="25755">MTIVSGQRAVVVGASRGLGRGIACAFAEAGARVVAVARTAPALAELADSNPNIATEVADAADATVAWNLIDRYEPPVLVLVAGANPVMRALQHQTWETFSANWHTDVKIAFSWLREALLKPLPPGSRVVVVSSGAALNGSPASGGYAGAKATQRFIADYAQDEARRAGLGLTITTVLPRMTPFGDVGSRGVRAYAARTGQTEEQYLQQLGKLLTPQVAGSALVELVLADPANTAPGYLLTGAGLQELP</sequence>
<gene>
    <name evidence="3" type="ORF">A5710_15995</name>
</gene>
<proteinExistence type="inferred from homology"/>
<dbReference type="OrthoDB" id="7211155at2"/>
<accession>A0A1A2Y2Q1</accession>